<reference evidence="1 2" key="1">
    <citation type="submission" date="2007-11" db="EMBL/GenBank/DDBJ databases">
        <authorList>
            <consortium name="The Salmonella enterica serovar Paratyphi B Genome Sequencing Project"/>
            <person name="McClelland M."/>
            <person name="Sanderson E.K."/>
            <person name="Porwollik S."/>
            <person name="Spieth J."/>
            <person name="Clifton W.S."/>
            <person name="Fulton R."/>
            <person name="Cordes M."/>
            <person name="Wollam A."/>
            <person name="Shah N."/>
            <person name="Pepin K."/>
            <person name="Bhonagiri V."/>
            <person name="Nash W."/>
            <person name="Johnson M."/>
            <person name="Thiruvilangam P."/>
            <person name="Wilson R."/>
        </authorList>
    </citation>
    <scope>NUCLEOTIDE SEQUENCE [LARGE SCALE GENOMIC DNA]</scope>
    <source>
        <strain evidence="2">ATCC BAA-1250 / SPB7</strain>
    </source>
</reference>
<protein>
    <submittedName>
        <fullName evidence="1">Uncharacterized protein</fullName>
    </submittedName>
</protein>
<name>A0A6C6YY27_SALPB</name>
<proteinExistence type="predicted"/>
<dbReference type="Proteomes" id="UP000008556">
    <property type="component" value="Chromosome"/>
</dbReference>
<organism evidence="1 2">
    <name type="scientific">Salmonella paratyphi B (strain ATCC BAA-1250 / SPB7)</name>
    <dbReference type="NCBI Taxonomy" id="1016998"/>
    <lineage>
        <taxon>Bacteria</taxon>
        <taxon>Pseudomonadati</taxon>
        <taxon>Pseudomonadota</taxon>
        <taxon>Gammaproteobacteria</taxon>
        <taxon>Enterobacterales</taxon>
        <taxon>Enterobacteriaceae</taxon>
        <taxon>Salmonella</taxon>
    </lineage>
</organism>
<evidence type="ECO:0000313" key="1">
    <source>
        <dbReference type="EMBL" id="ABX65731.1"/>
    </source>
</evidence>
<gene>
    <name evidence="1" type="ordered locus">SPAB_00290</name>
</gene>
<dbReference type="EMBL" id="CP000886">
    <property type="protein sequence ID" value="ABX65731.1"/>
    <property type="molecule type" value="Genomic_DNA"/>
</dbReference>
<sequence>MSARLINKTNVPPCSCHSFPACHIHTIAAGRVIIAFLYIWTGRVF</sequence>
<accession>A0A6C6YY27</accession>
<evidence type="ECO:0000313" key="2">
    <source>
        <dbReference type="Proteomes" id="UP000008556"/>
    </source>
</evidence>
<dbReference type="KEGG" id="spq:SPAB_00290"/>
<dbReference type="AlphaFoldDB" id="A0A6C6YY27"/>